<keyword evidence="2" id="KW-0611">Plant defense</keyword>
<evidence type="ECO:0000256" key="3">
    <source>
        <dbReference type="ARBA" id="ARBA00023015"/>
    </source>
</evidence>
<evidence type="ECO:0000256" key="6">
    <source>
        <dbReference type="ARBA" id="ARBA00023163"/>
    </source>
</evidence>
<evidence type="ECO:0000256" key="4">
    <source>
        <dbReference type="ARBA" id="ARBA00023125"/>
    </source>
</evidence>
<dbReference type="InterPro" id="IPR036955">
    <property type="entry name" value="AP2/ERF_dom_sf"/>
</dbReference>
<proteinExistence type="inferred from homology"/>
<dbReference type="AlphaFoldDB" id="A0AAD2DZQ1"/>
<accession>A0AAD2DZQ1</accession>
<evidence type="ECO:0000313" key="11">
    <source>
        <dbReference type="EMBL" id="CAI9771699.1"/>
    </source>
</evidence>
<dbReference type="InterPro" id="IPR051032">
    <property type="entry name" value="AP2/ERF_TF_ERF_subfamily"/>
</dbReference>
<evidence type="ECO:0000256" key="2">
    <source>
        <dbReference type="ARBA" id="ARBA00022821"/>
    </source>
</evidence>
<evidence type="ECO:0000256" key="5">
    <source>
        <dbReference type="ARBA" id="ARBA00023159"/>
    </source>
</evidence>
<protein>
    <recommendedName>
        <fullName evidence="10">AP2/ERF domain-containing protein</fullName>
    </recommendedName>
</protein>
<dbReference type="GO" id="GO:0006952">
    <property type="term" value="P:defense response"/>
    <property type="evidence" value="ECO:0007669"/>
    <property type="project" value="UniProtKB-KW"/>
</dbReference>
<dbReference type="FunFam" id="3.30.730.10:FF:000001">
    <property type="entry name" value="Ethylene-responsive transcription factor 2"/>
    <property type="match status" value="1"/>
</dbReference>
<dbReference type="GO" id="GO:0005634">
    <property type="term" value="C:nucleus"/>
    <property type="evidence" value="ECO:0007669"/>
    <property type="project" value="UniProtKB-SubCell"/>
</dbReference>
<evidence type="ECO:0000313" key="12">
    <source>
        <dbReference type="Proteomes" id="UP000834106"/>
    </source>
</evidence>
<organism evidence="11 12">
    <name type="scientific">Fraxinus pennsylvanica</name>
    <dbReference type="NCBI Taxonomy" id="56036"/>
    <lineage>
        <taxon>Eukaryota</taxon>
        <taxon>Viridiplantae</taxon>
        <taxon>Streptophyta</taxon>
        <taxon>Embryophyta</taxon>
        <taxon>Tracheophyta</taxon>
        <taxon>Spermatophyta</taxon>
        <taxon>Magnoliopsida</taxon>
        <taxon>eudicotyledons</taxon>
        <taxon>Gunneridae</taxon>
        <taxon>Pentapetalae</taxon>
        <taxon>asterids</taxon>
        <taxon>lamiids</taxon>
        <taxon>Lamiales</taxon>
        <taxon>Oleaceae</taxon>
        <taxon>Oleeae</taxon>
        <taxon>Fraxinus</taxon>
    </lineage>
</organism>
<dbReference type="SMART" id="SM00380">
    <property type="entry name" value="AP2"/>
    <property type="match status" value="1"/>
</dbReference>
<dbReference type="CDD" id="cd00018">
    <property type="entry name" value="AP2"/>
    <property type="match status" value="1"/>
</dbReference>
<gene>
    <name evidence="11" type="ORF">FPE_LOCUS19129</name>
</gene>
<dbReference type="Gene3D" id="3.30.730.10">
    <property type="entry name" value="AP2/ERF domain"/>
    <property type="match status" value="1"/>
</dbReference>
<reference evidence="11" key="1">
    <citation type="submission" date="2023-05" db="EMBL/GenBank/DDBJ databases">
        <authorList>
            <person name="Huff M."/>
        </authorList>
    </citation>
    <scope>NUCLEOTIDE SEQUENCE</scope>
</reference>
<dbReference type="GO" id="GO:0003677">
    <property type="term" value="F:DNA binding"/>
    <property type="evidence" value="ECO:0007669"/>
    <property type="project" value="UniProtKB-KW"/>
</dbReference>
<dbReference type="PROSITE" id="PS51032">
    <property type="entry name" value="AP2_ERF"/>
    <property type="match status" value="1"/>
</dbReference>
<comment type="subcellular location">
    <subcellularLocation>
        <location evidence="1">Nucleus</location>
    </subcellularLocation>
</comment>
<dbReference type="GO" id="GO:0003700">
    <property type="term" value="F:DNA-binding transcription factor activity"/>
    <property type="evidence" value="ECO:0007669"/>
    <property type="project" value="InterPro"/>
</dbReference>
<dbReference type="SUPFAM" id="SSF54171">
    <property type="entry name" value="DNA-binding domain"/>
    <property type="match status" value="1"/>
</dbReference>
<dbReference type="InterPro" id="IPR016177">
    <property type="entry name" value="DNA-bd_dom_sf"/>
</dbReference>
<dbReference type="PANTHER" id="PTHR31985:SF215">
    <property type="entry name" value="OS02G0781300 PROTEIN"/>
    <property type="match status" value="1"/>
</dbReference>
<evidence type="ECO:0000256" key="9">
    <source>
        <dbReference type="SAM" id="MobiDB-lite"/>
    </source>
</evidence>
<keyword evidence="7" id="KW-0539">Nucleus</keyword>
<dbReference type="PRINTS" id="PR00367">
    <property type="entry name" value="ETHRSPELEMNT"/>
</dbReference>
<name>A0AAD2DZQ1_9LAMI</name>
<feature type="domain" description="AP2/ERF" evidence="10">
    <location>
        <begin position="19"/>
        <end position="76"/>
    </location>
</feature>
<evidence type="ECO:0000256" key="1">
    <source>
        <dbReference type="ARBA" id="ARBA00004123"/>
    </source>
</evidence>
<evidence type="ECO:0000256" key="8">
    <source>
        <dbReference type="ARBA" id="ARBA00024343"/>
    </source>
</evidence>
<sequence>MVKTKDLSSSSQNENNEVKYKGVRKRKWGKYVSEIRLPNSRERIWLGSYQTAEKAAKAFDVALFCLRGCHAKFNFPHDPPNIAGGQSLTPAEIQVVAQQYANNSSSTNHQPPTELEDESPSSNSEGAGTMDLIDWSFLDMLDSNDHAGNVSDFGLFPEPGDMYVPPNFAYPDDNDDDHGNEDIGGHFSSFLWNF</sequence>
<feature type="compositionally biased region" description="Polar residues" evidence="9">
    <location>
        <begin position="101"/>
        <end position="111"/>
    </location>
</feature>
<keyword evidence="4" id="KW-0238">DNA-binding</keyword>
<dbReference type="EMBL" id="OU503046">
    <property type="protein sequence ID" value="CAI9771699.1"/>
    <property type="molecule type" value="Genomic_DNA"/>
</dbReference>
<keyword evidence="6" id="KW-0804">Transcription</keyword>
<feature type="region of interest" description="Disordered" evidence="9">
    <location>
        <begin position="101"/>
        <end position="126"/>
    </location>
</feature>
<evidence type="ECO:0000256" key="7">
    <source>
        <dbReference type="ARBA" id="ARBA00023242"/>
    </source>
</evidence>
<evidence type="ECO:0000259" key="10">
    <source>
        <dbReference type="PROSITE" id="PS51032"/>
    </source>
</evidence>
<comment type="similarity">
    <text evidence="8">Belongs to the AP2/ERF transcription factor family. ERF subfamily.</text>
</comment>
<dbReference type="Pfam" id="PF00847">
    <property type="entry name" value="AP2"/>
    <property type="match status" value="1"/>
</dbReference>
<keyword evidence="3" id="KW-0805">Transcription regulation</keyword>
<dbReference type="Proteomes" id="UP000834106">
    <property type="component" value="Chromosome 11"/>
</dbReference>
<keyword evidence="12" id="KW-1185">Reference proteome</keyword>
<dbReference type="InterPro" id="IPR001471">
    <property type="entry name" value="AP2/ERF_dom"/>
</dbReference>
<dbReference type="PANTHER" id="PTHR31985">
    <property type="entry name" value="ETHYLENE-RESPONSIVE TRANSCRIPTION FACTOR ERF042-RELATED"/>
    <property type="match status" value="1"/>
</dbReference>
<keyword evidence="5" id="KW-0010">Activator</keyword>